<proteinExistence type="predicted"/>
<dbReference type="OrthoDB" id="5190653at2"/>
<evidence type="ECO:0000259" key="1">
    <source>
        <dbReference type="Pfam" id="PF06877"/>
    </source>
</evidence>
<dbReference type="AlphaFoldDB" id="A0A238WAB3"/>
<evidence type="ECO:0000313" key="3">
    <source>
        <dbReference type="Proteomes" id="UP000198403"/>
    </source>
</evidence>
<name>A0A238WAB3_9ACTN</name>
<accession>A0A238WAB3</accession>
<dbReference type="RefSeq" id="WP_089336032.1">
    <property type="nucleotide sequence ID" value="NZ_FZNO01000007.1"/>
</dbReference>
<dbReference type="EMBL" id="FZNO01000007">
    <property type="protein sequence ID" value="SNR43214.1"/>
    <property type="molecule type" value="Genomic_DNA"/>
</dbReference>
<dbReference type="InterPro" id="IPR009671">
    <property type="entry name" value="RraB_dom"/>
</dbReference>
<organism evidence="2 3">
    <name type="scientific">Blastococcus mobilis</name>
    <dbReference type="NCBI Taxonomy" id="1938746"/>
    <lineage>
        <taxon>Bacteria</taxon>
        <taxon>Bacillati</taxon>
        <taxon>Actinomycetota</taxon>
        <taxon>Actinomycetes</taxon>
        <taxon>Geodermatophilales</taxon>
        <taxon>Geodermatophilaceae</taxon>
        <taxon>Blastococcus</taxon>
    </lineage>
</organism>
<dbReference type="SUPFAM" id="SSF89946">
    <property type="entry name" value="Hypothetical protein VC0424"/>
    <property type="match status" value="1"/>
</dbReference>
<keyword evidence="3" id="KW-1185">Reference proteome</keyword>
<gene>
    <name evidence="2" type="ORF">SAMN06272737_10717</name>
</gene>
<evidence type="ECO:0000313" key="2">
    <source>
        <dbReference type="EMBL" id="SNR43214.1"/>
    </source>
</evidence>
<dbReference type="Gene3D" id="3.30.70.970">
    <property type="entry name" value="RraB-like"/>
    <property type="match status" value="1"/>
</dbReference>
<dbReference type="Pfam" id="PF06877">
    <property type="entry name" value="RraB"/>
    <property type="match status" value="1"/>
</dbReference>
<sequence length="113" mass="12435">MPNDIDVQLRSTAELVEVNLGYGDQVHRPRRLDHLSGFPSRSAALAAAGELEGLGYEIDGLRRRWLTVWLAFGKEIPVDHESAAAFTREVVGVVDRHGGTYDGWSGFLVTEDA</sequence>
<feature type="domain" description="Regulator of ribonuclease activity B" evidence="1">
    <location>
        <begin position="13"/>
        <end position="105"/>
    </location>
</feature>
<reference evidence="2 3" key="1">
    <citation type="submission" date="2017-06" db="EMBL/GenBank/DDBJ databases">
        <authorList>
            <person name="Kim H.J."/>
            <person name="Triplett B.A."/>
        </authorList>
    </citation>
    <scope>NUCLEOTIDE SEQUENCE [LARGE SCALE GENOMIC DNA]</scope>
    <source>
        <strain evidence="2 3">DSM 44272</strain>
    </source>
</reference>
<protein>
    <submittedName>
        <fullName evidence="2">Regulator of ribonuclease activity B</fullName>
    </submittedName>
</protein>
<dbReference type="InterPro" id="IPR036701">
    <property type="entry name" value="RraB-like_sf"/>
</dbReference>
<dbReference type="Proteomes" id="UP000198403">
    <property type="component" value="Unassembled WGS sequence"/>
</dbReference>